<accession>A0ABU9ETE2</accession>
<name>A0ABU9ETE2_LIMFS</name>
<evidence type="ECO:0000313" key="2">
    <source>
        <dbReference type="Proteomes" id="UP001387447"/>
    </source>
</evidence>
<gene>
    <name evidence="1" type="ORF">AAEJ74_25885</name>
</gene>
<sequence>MKWEKRSLMSNLAVPANRRKVYLEMALRRCRPGRGSSLAFLQSRTWNHPVTDLRTIIQTPFVIVGGIATRLYMPERMTDDLDILIWAENSDRIYGELEQAGSQRVGALNIGGSTWQLSDGTILDVLEFEQAWIADAIAYPNFSPDGLPVIALPYLVLMKLQASRSQDLADISRMLGGADEEMLNSVRSVIGIYLSDALEDLESLIALGQLEMGN</sequence>
<dbReference type="Proteomes" id="UP001387447">
    <property type="component" value="Unassembled WGS sequence"/>
</dbReference>
<dbReference type="EMBL" id="JBBWYZ010000028">
    <property type="protein sequence ID" value="MEK9514961.1"/>
    <property type="molecule type" value="Genomic_DNA"/>
</dbReference>
<organism evidence="1 2">
    <name type="scientific">Limnospira fusiformis PMC 851.14</name>
    <dbReference type="NCBI Taxonomy" id="2219512"/>
    <lineage>
        <taxon>Bacteria</taxon>
        <taxon>Bacillati</taxon>
        <taxon>Cyanobacteriota</taxon>
        <taxon>Cyanophyceae</taxon>
        <taxon>Oscillatoriophycideae</taxon>
        <taxon>Oscillatoriales</taxon>
        <taxon>Sirenicapillariaceae</taxon>
        <taxon>Limnospira</taxon>
    </lineage>
</organism>
<comment type="caution">
    <text evidence="1">The sequence shown here is derived from an EMBL/GenBank/DDBJ whole genome shotgun (WGS) entry which is preliminary data.</text>
</comment>
<dbReference type="InterPro" id="IPR043519">
    <property type="entry name" value="NT_sf"/>
</dbReference>
<dbReference type="SUPFAM" id="SSF81301">
    <property type="entry name" value="Nucleotidyltransferase"/>
    <property type="match status" value="1"/>
</dbReference>
<keyword evidence="2" id="KW-1185">Reference proteome</keyword>
<dbReference type="RefSeq" id="WP_228116436.1">
    <property type="nucleotide sequence ID" value="NZ_JBBWYZ010000028.1"/>
</dbReference>
<evidence type="ECO:0000313" key="1">
    <source>
        <dbReference type="EMBL" id="MEK9514961.1"/>
    </source>
</evidence>
<protein>
    <submittedName>
        <fullName evidence="1">Uncharacterized protein</fullName>
    </submittedName>
</protein>
<reference evidence="1 2" key="1">
    <citation type="journal article" date="2024" name="Front. Microbiol.">
        <title>Transcriptomic insights into the dominance of two phototrophs throughout the water column of a tropical hypersaline-alkaline crater lake (Dziani Dzaha, Mayotte).</title>
        <authorList>
            <person name="Duperron S."/>
            <person name="Halary S."/>
            <person name="Bouly J.-P."/>
            <person name="Roussel T."/>
            <person name="Hugoni M."/>
            <person name="Bruto M."/>
            <person name="Oger P."/>
            <person name="Duval C."/>
            <person name="Woo A."/>
            <person name="Jezequiel D."/>
            <person name="Ader M."/>
            <person name="Leboulanger C."/>
            <person name="Agogue H."/>
            <person name="Grossi V."/>
            <person name="Trousselier M."/>
            <person name="Bernard C."/>
        </authorList>
    </citation>
    <scope>NUCLEOTIDE SEQUENCE [LARGE SCALE GENOMIC DNA]</scope>
    <source>
        <strain evidence="1 2">PMC 851.14</strain>
    </source>
</reference>
<proteinExistence type="predicted"/>
<dbReference type="Gene3D" id="3.30.460.40">
    <property type="match status" value="1"/>
</dbReference>